<feature type="domain" description="Tubulin/FtsZ GTPase" evidence="10">
    <location>
        <begin position="4"/>
        <end position="209"/>
    </location>
</feature>
<comment type="caution">
    <text evidence="11">The sequence shown here is derived from an EMBL/GenBank/DDBJ whole genome shotgun (WGS) entry which is preliminary data.</text>
</comment>
<keyword evidence="6 8" id="KW-0342">GTP-binding</keyword>
<dbReference type="GO" id="GO:0005874">
    <property type="term" value="C:microtubule"/>
    <property type="evidence" value="ECO:0007669"/>
    <property type="project" value="UniProtKB-KW"/>
</dbReference>
<dbReference type="Gene3D" id="1.10.287.600">
    <property type="entry name" value="Helix hairpin bin"/>
    <property type="match status" value="1"/>
</dbReference>
<evidence type="ECO:0000256" key="4">
    <source>
        <dbReference type="ARBA" id="ARBA00022741"/>
    </source>
</evidence>
<dbReference type="InterPro" id="IPR018316">
    <property type="entry name" value="Tubulin/FtsZ_2-layer-sand-dom"/>
</dbReference>
<organism evidence="11 12">
    <name type="scientific">Reticulomyxa filosa</name>
    <dbReference type="NCBI Taxonomy" id="46433"/>
    <lineage>
        <taxon>Eukaryota</taxon>
        <taxon>Sar</taxon>
        <taxon>Rhizaria</taxon>
        <taxon>Retaria</taxon>
        <taxon>Foraminifera</taxon>
        <taxon>Monothalamids</taxon>
        <taxon>Reticulomyxidae</taxon>
        <taxon>Reticulomyxa</taxon>
    </lineage>
</organism>
<dbReference type="InterPro" id="IPR036525">
    <property type="entry name" value="Tubulin/FtsZ_GTPase_sf"/>
</dbReference>
<dbReference type="Gene3D" id="3.30.1330.20">
    <property type="entry name" value="Tubulin/FtsZ, C-terminal domain"/>
    <property type="match status" value="1"/>
</dbReference>
<dbReference type="PANTHER" id="PTHR11588">
    <property type="entry name" value="TUBULIN"/>
    <property type="match status" value="1"/>
</dbReference>
<keyword evidence="5" id="KW-0378">Hydrolase</keyword>
<dbReference type="Gene3D" id="3.40.50.1440">
    <property type="entry name" value="Tubulin/FtsZ, GTPase domain"/>
    <property type="match status" value="1"/>
</dbReference>
<reference evidence="11 12" key="1">
    <citation type="journal article" date="2013" name="Curr. Biol.">
        <title>The Genome of the Foraminiferan Reticulomyxa filosa.</title>
        <authorList>
            <person name="Glockner G."/>
            <person name="Hulsmann N."/>
            <person name="Schleicher M."/>
            <person name="Noegel A.A."/>
            <person name="Eichinger L."/>
            <person name="Gallinger C."/>
            <person name="Pawlowski J."/>
            <person name="Sierra R."/>
            <person name="Euteneuer U."/>
            <person name="Pillet L."/>
            <person name="Moustafa A."/>
            <person name="Platzer M."/>
            <person name="Groth M."/>
            <person name="Szafranski K."/>
            <person name="Schliwa M."/>
        </authorList>
    </citation>
    <scope>NUCLEOTIDE SEQUENCE [LARGE SCALE GENOMIC DNA]</scope>
</reference>
<dbReference type="PRINTS" id="PR01161">
    <property type="entry name" value="TUBULIN"/>
</dbReference>
<gene>
    <name evidence="11" type="ORF">RFI_14340</name>
</gene>
<dbReference type="PRINTS" id="PR01162">
    <property type="entry name" value="ALPHATUBULIN"/>
</dbReference>
<comment type="similarity">
    <text evidence="1 8">Belongs to the tubulin family.</text>
</comment>
<keyword evidence="4 8" id="KW-0547">Nucleotide-binding</keyword>
<evidence type="ECO:0000256" key="7">
    <source>
        <dbReference type="ARBA" id="ARBA00049117"/>
    </source>
</evidence>
<keyword evidence="3 8" id="KW-0493">Microtubule</keyword>
<evidence type="ECO:0000256" key="5">
    <source>
        <dbReference type="ARBA" id="ARBA00022801"/>
    </source>
</evidence>
<comment type="function">
    <text evidence="8">Tubulin is the major constituent of microtubules, a cylinder consisting of laterally associated linear protofilaments composed of alpha- and beta-tubulin heterodimers. Microtubules grow by the addition of GTP-tubulin dimers to the microtubule end, where a stabilizing cap forms. Below the cap, tubulin dimers are in GDP-bound state, owing to GTPase activity of alpha-tubulin.</text>
</comment>
<evidence type="ECO:0000259" key="10">
    <source>
        <dbReference type="SMART" id="SM00864"/>
    </source>
</evidence>
<dbReference type="InterPro" id="IPR002452">
    <property type="entry name" value="Alpha_tubulin"/>
</dbReference>
<accession>X6NAC8</accession>
<evidence type="ECO:0000256" key="8">
    <source>
        <dbReference type="RuleBase" id="RU000352"/>
    </source>
</evidence>
<name>X6NAC8_RETFI</name>
<dbReference type="InterPro" id="IPR023123">
    <property type="entry name" value="Tubulin_C"/>
</dbReference>
<evidence type="ECO:0000256" key="2">
    <source>
        <dbReference type="ARBA" id="ARBA00022490"/>
    </source>
</evidence>
<evidence type="ECO:0000256" key="6">
    <source>
        <dbReference type="ARBA" id="ARBA00023134"/>
    </source>
</evidence>
<dbReference type="SUPFAM" id="SSF55307">
    <property type="entry name" value="Tubulin C-terminal domain-like"/>
    <property type="match status" value="1"/>
</dbReference>
<protein>
    <recommendedName>
        <fullName evidence="8">Tubulin alpha chain</fullName>
    </recommendedName>
</protein>
<comment type="catalytic activity">
    <reaction evidence="7">
        <text>GTP + H2O = GDP + phosphate + H(+)</text>
        <dbReference type="Rhea" id="RHEA:19669"/>
        <dbReference type="ChEBI" id="CHEBI:15377"/>
        <dbReference type="ChEBI" id="CHEBI:15378"/>
        <dbReference type="ChEBI" id="CHEBI:37565"/>
        <dbReference type="ChEBI" id="CHEBI:43474"/>
        <dbReference type="ChEBI" id="CHEBI:58189"/>
    </reaction>
    <physiologicalReaction direction="left-to-right" evidence="7">
        <dbReference type="Rhea" id="RHEA:19670"/>
    </physiologicalReaction>
</comment>
<dbReference type="Proteomes" id="UP000023152">
    <property type="component" value="Unassembled WGS sequence"/>
</dbReference>
<sequence>MTEVTVFFQHLPENDKFVPRSVLVDLEPNVIDEVKASSFGALFHPNMLINGKEDAANNYARGHYTTGKTIEPQILEAMRKQVEACDNCQGFIFNSAVGGGTGSGLPRFIAAKRVENAYPKIPQVSFSIYPSLQLSTCVVEPYNALMATYNMVEYNNITIILDNEAGYDIAMQHLIKYSANPLQKASYYNINSLVCKAISSVTCGLRFVGQQQSTIADIQTNLVPFPRLHFMTCSLTPVVSERNKEYSRWSEEEMTLRAFEKDYMFVKYHDWDAQEDQMSIYVYTYLICMPVVTHKKKKQYCGISLIYRGNADITAVNAAVQRAKETRVKLVEWCPTGFKISMIDRNLAVLDEDGMLATDRSLTVIGNNTAIVRPLEQRIGRKYDLMYSQRAFVHWYVGEGMEEGEFAEAREDLEMLVKDYMELKADPGTDQYEITDDENVDKSENRNQGNNTTTNTEVINVE</sequence>
<dbReference type="Pfam" id="PF00091">
    <property type="entry name" value="Tubulin"/>
    <property type="match status" value="1"/>
</dbReference>
<dbReference type="InterPro" id="IPR003008">
    <property type="entry name" value="Tubulin_FtsZ_GTPase"/>
</dbReference>
<dbReference type="GO" id="GO:0005200">
    <property type="term" value="F:structural constituent of cytoskeleton"/>
    <property type="evidence" value="ECO:0007669"/>
    <property type="project" value="InterPro"/>
</dbReference>
<evidence type="ECO:0000313" key="11">
    <source>
        <dbReference type="EMBL" id="ETO22853.1"/>
    </source>
</evidence>
<evidence type="ECO:0000256" key="9">
    <source>
        <dbReference type="SAM" id="MobiDB-lite"/>
    </source>
</evidence>
<dbReference type="PROSITE" id="PS00227">
    <property type="entry name" value="TUBULIN"/>
    <property type="match status" value="1"/>
</dbReference>
<dbReference type="AlphaFoldDB" id="X6NAC8"/>
<evidence type="ECO:0000313" key="12">
    <source>
        <dbReference type="Proteomes" id="UP000023152"/>
    </source>
</evidence>
<dbReference type="SMART" id="SM00864">
    <property type="entry name" value="Tubulin"/>
    <property type="match status" value="1"/>
</dbReference>
<dbReference type="InterPro" id="IPR000217">
    <property type="entry name" value="Tubulin"/>
</dbReference>
<evidence type="ECO:0000256" key="1">
    <source>
        <dbReference type="ARBA" id="ARBA00009636"/>
    </source>
</evidence>
<dbReference type="Pfam" id="PF03953">
    <property type="entry name" value="Tubulin_C"/>
    <property type="match status" value="1"/>
</dbReference>
<proteinExistence type="inferred from homology"/>
<dbReference type="InterPro" id="IPR037103">
    <property type="entry name" value="Tubulin/FtsZ-like_C"/>
</dbReference>
<comment type="subunit">
    <text evidence="8">Dimer of alpha and beta chains. A typical microtubule is a hollow water-filled tube with an outer diameter of 25 nm and an inner diameter of 15 nM. Alpha-beta heterodimers associate head-to-tail to form protofilaments running lengthwise along the microtubule wall with the beta-tubulin subunit facing the microtubule plus end conferring a structural polarity. Microtubules usually have 13 protofilaments but different protofilament numbers can be found in some organisms and specialized cells.</text>
</comment>
<dbReference type="GO" id="GO:0016787">
    <property type="term" value="F:hydrolase activity"/>
    <property type="evidence" value="ECO:0007669"/>
    <property type="project" value="UniProtKB-KW"/>
</dbReference>
<dbReference type="EMBL" id="ASPP01010414">
    <property type="protein sequence ID" value="ETO22853.1"/>
    <property type="molecule type" value="Genomic_DNA"/>
</dbReference>
<dbReference type="InterPro" id="IPR017975">
    <property type="entry name" value="Tubulin_CS"/>
</dbReference>
<dbReference type="InterPro" id="IPR008280">
    <property type="entry name" value="Tub_FtsZ_C"/>
</dbReference>
<dbReference type="SUPFAM" id="SSF52490">
    <property type="entry name" value="Tubulin nucleotide-binding domain-like"/>
    <property type="match status" value="1"/>
</dbReference>
<keyword evidence="12" id="KW-1185">Reference proteome</keyword>
<dbReference type="GO" id="GO:0005525">
    <property type="term" value="F:GTP binding"/>
    <property type="evidence" value="ECO:0007669"/>
    <property type="project" value="UniProtKB-UniRule"/>
</dbReference>
<evidence type="ECO:0000256" key="3">
    <source>
        <dbReference type="ARBA" id="ARBA00022701"/>
    </source>
</evidence>
<dbReference type="GO" id="GO:0007017">
    <property type="term" value="P:microtubule-based process"/>
    <property type="evidence" value="ECO:0007669"/>
    <property type="project" value="InterPro"/>
</dbReference>
<keyword evidence="2" id="KW-0963">Cytoplasm</keyword>
<feature type="region of interest" description="Disordered" evidence="9">
    <location>
        <begin position="427"/>
        <end position="462"/>
    </location>
</feature>